<evidence type="ECO:0000313" key="4">
    <source>
        <dbReference type="EMBL" id="JAP58203.1"/>
    </source>
</evidence>
<feature type="compositionally biased region" description="Basic residues" evidence="2">
    <location>
        <begin position="196"/>
        <end position="206"/>
    </location>
</feature>
<keyword evidence="1" id="KW-0175">Coiled coil</keyword>
<dbReference type="InterPro" id="IPR052145">
    <property type="entry name" value="Mediator/Homeobox_domain"/>
</dbReference>
<keyword evidence="3" id="KW-0812">Transmembrane</keyword>
<evidence type="ECO:0000256" key="1">
    <source>
        <dbReference type="SAM" id="Coils"/>
    </source>
</evidence>
<dbReference type="PANTHER" id="PTHR24330:SF19">
    <property type="entry name" value="MEDIATOR OF RNA POLYMERASE II TRANSCRIPTION SUBUNIT 29"/>
    <property type="match status" value="1"/>
</dbReference>
<reference evidence="4" key="1">
    <citation type="submission" date="2016-01" db="EMBL/GenBank/DDBJ databases">
        <title>Reference transcriptome for the parasite Schistocephalus solidus: insights into the molecular evolution of parasitism.</title>
        <authorList>
            <person name="Hebert F.O."/>
            <person name="Grambauer S."/>
            <person name="Barber I."/>
            <person name="Landry C.R."/>
            <person name="Aubin-Horth N."/>
        </authorList>
    </citation>
    <scope>NUCLEOTIDE SEQUENCE</scope>
</reference>
<evidence type="ECO:0000256" key="2">
    <source>
        <dbReference type="SAM" id="MobiDB-lite"/>
    </source>
</evidence>
<accession>A0A0X3Q1X8</accession>
<organism evidence="4">
    <name type="scientific">Schistocephalus solidus</name>
    <name type="common">Tapeworm</name>
    <dbReference type="NCBI Taxonomy" id="70667"/>
    <lineage>
        <taxon>Eukaryota</taxon>
        <taxon>Metazoa</taxon>
        <taxon>Spiralia</taxon>
        <taxon>Lophotrochozoa</taxon>
        <taxon>Platyhelminthes</taxon>
        <taxon>Cestoda</taxon>
        <taxon>Eucestoda</taxon>
        <taxon>Diphyllobothriidea</taxon>
        <taxon>Diphyllobothriidae</taxon>
        <taxon>Schistocephalus</taxon>
    </lineage>
</organism>
<feature type="compositionally biased region" description="Basic residues" evidence="2">
    <location>
        <begin position="58"/>
        <end position="67"/>
    </location>
</feature>
<feature type="region of interest" description="Disordered" evidence="2">
    <location>
        <begin position="748"/>
        <end position="772"/>
    </location>
</feature>
<feature type="compositionally biased region" description="Pro residues" evidence="2">
    <location>
        <begin position="94"/>
        <end position="103"/>
    </location>
</feature>
<dbReference type="EMBL" id="GEEE01005022">
    <property type="protein sequence ID" value="JAP58203.1"/>
    <property type="molecule type" value="Transcribed_RNA"/>
</dbReference>
<feature type="transmembrane region" description="Helical" evidence="3">
    <location>
        <begin position="7"/>
        <end position="31"/>
    </location>
</feature>
<keyword evidence="3" id="KW-1133">Transmembrane helix</keyword>
<feature type="coiled-coil region" evidence="1">
    <location>
        <begin position="407"/>
        <end position="497"/>
    </location>
</feature>
<feature type="coiled-coil region" evidence="1">
    <location>
        <begin position="250"/>
        <end position="326"/>
    </location>
</feature>
<keyword evidence="3" id="KW-0472">Membrane</keyword>
<sequence length="772" mass="85952">MAISVNFEALLIGIGVFIFVCVLTFTLFYPFRAGFSEFSFLDRTPRKSSLSKLSKKEFLKRKRKPKKRTEQDDDGISESSLASADTGVVISPTKPVPDAPPPKSLGKPTEGQKPKSQAISTKSRETPLASSAQPEEPLSPVVVGPMETRDTLKSEVAHNGWATEPPLPNFECIVEPADGSPQPSVTASSQEVQRPGKSKRKSHKRGDHVNALAHNRTHNMLSTSSTHAADFYSNHKNGCVAKLSTNLSVLTDMQTKVKYLEKALKQSRAELKQSRQETATAKSDFAKQRLANEEISHTSQILKAEISELRELNSDLNKEKQALDTKVKSLDLTCCNLRSQLNSATAEVSSQKSAADKQITELHLQLCNAKSKLFTSNSIQQQQQQQHQQQQQQMPSSKELLRLQNIMMAMSNENQYLKSHVEQMKEELRQVRQTSNLQQQEIQTMRNKEEALETSRLLLETERTKTILGIQELSARSAALENQLQQCTSELKRVNQRNHEFGTLLTSLQKERSQLLELDRQKSKVIDSLNYQFLELNAEKQRLAETVLAAKTSTQGRVSELQARLATVETELAKAVQEVTSHRRRADVLAVELEELRACLATQSQEQQQQQQQQPTCSAEVSSTSAPMTADEVAAATSEEPLRLDDAAPAVVGTAAKELVYSKSGPNKAKDQQALLQTTLVNTENTLARLQRSIEEEEAKWRHLLLESEKRNANLKRQLEAIKTNSVKAEDGLSDLDGDLDDDSLVAVDSPLTPEGRLNGSHRHQKTMDASL</sequence>
<name>A0A0X3Q1X8_SCHSO</name>
<dbReference type="PANTHER" id="PTHR24330">
    <property type="entry name" value="HOMEOBOX PROTEIN BARH-LIKE"/>
    <property type="match status" value="1"/>
</dbReference>
<protein>
    <submittedName>
        <fullName evidence="4">Uncharacterized protein</fullName>
    </submittedName>
</protein>
<feature type="region of interest" description="Disordered" evidence="2">
    <location>
        <begin position="52"/>
        <end position="142"/>
    </location>
</feature>
<feature type="region of interest" description="Disordered" evidence="2">
    <location>
        <begin position="610"/>
        <end position="638"/>
    </location>
</feature>
<dbReference type="AlphaFoldDB" id="A0A0X3Q1X8"/>
<feature type="region of interest" description="Disordered" evidence="2">
    <location>
        <begin position="158"/>
        <end position="208"/>
    </location>
</feature>
<feature type="compositionally biased region" description="Polar residues" evidence="2">
    <location>
        <begin position="615"/>
        <end position="627"/>
    </location>
</feature>
<gene>
    <name evidence="4" type="ORF">TR123844</name>
</gene>
<feature type="compositionally biased region" description="Polar residues" evidence="2">
    <location>
        <begin position="181"/>
        <end position="192"/>
    </location>
</feature>
<feature type="region of interest" description="Disordered" evidence="2">
    <location>
        <begin position="378"/>
        <end position="397"/>
    </location>
</feature>
<proteinExistence type="predicted"/>
<feature type="coiled-coil region" evidence="1">
    <location>
        <begin position="680"/>
        <end position="725"/>
    </location>
</feature>
<feature type="compositionally biased region" description="Low complexity" evidence="2">
    <location>
        <begin position="380"/>
        <end position="393"/>
    </location>
</feature>
<evidence type="ECO:0000256" key="3">
    <source>
        <dbReference type="SAM" id="Phobius"/>
    </source>
</evidence>